<dbReference type="InterPro" id="IPR005564">
    <property type="entry name" value="Major_capsid_GpE"/>
</dbReference>
<protein>
    <recommendedName>
        <fullName evidence="3">Phage capsid protein</fullName>
    </recommendedName>
</protein>
<gene>
    <name evidence="1" type="ORF">FG87_21775</name>
</gene>
<comment type="caution">
    <text evidence="1">The sequence shown here is derived from an EMBL/GenBank/DDBJ whole genome shotgun (WGS) entry which is preliminary data.</text>
</comment>
<keyword evidence="2" id="KW-1185">Reference proteome</keyword>
<evidence type="ECO:0000313" key="1">
    <source>
        <dbReference type="EMBL" id="KIA63006.1"/>
    </source>
</evidence>
<dbReference type="InterPro" id="IPR053738">
    <property type="entry name" value="Lambda_capsid_assembly"/>
</dbReference>
<organism evidence="1 2">
    <name type="scientific">Nocardia vulneris</name>
    <dbReference type="NCBI Taxonomy" id="1141657"/>
    <lineage>
        <taxon>Bacteria</taxon>
        <taxon>Bacillati</taxon>
        <taxon>Actinomycetota</taxon>
        <taxon>Actinomycetes</taxon>
        <taxon>Mycobacteriales</taxon>
        <taxon>Nocardiaceae</taxon>
        <taxon>Nocardia</taxon>
    </lineage>
</organism>
<dbReference type="Proteomes" id="UP000031364">
    <property type="component" value="Unassembled WGS sequence"/>
</dbReference>
<sequence>MTILFDAPVVPDALTTFVRRVPTPAVNTLSTLFPTVYKDTNTIDFAEIVQKNRTAKYRSFDGRIHVSERDVGSEKRVPLAPLSSSIGVGEYERLQLEFARTGGTFKQALANAIYNDGENLTREVLNRVELAWGDVLTDGILSINDDGFESTADYGMPANHAVAPGTAWTDLTNATPLTNLLAWSDVWNTTNGTRPASMLTSLRVLRLMQRNKEVIDAVHGATQGRTRVTVTELNDLLESESLPTVRPPYDTQLNVDGVDTRVIADDKVIFLPENLGELGFMAYGLTATALELLDSRKTDLSFSDAPGIVGVVIKDGPPFRQTTYVDAVGQPVLSDAKKLLVADVAA</sequence>
<dbReference type="Pfam" id="PF03864">
    <property type="entry name" value="Phage_cap_E"/>
    <property type="match status" value="1"/>
</dbReference>
<evidence type="ECO:0000313" key="2">
    <source>
        <dbReference type="Proteomes" id="UP000031364"/>
    </source>
</evidence>
<reference evidence="1 2" key="1">
    <citation type="journal article" date="2014" name="Int. J. Syst. Evol. Microbiol.">
        <title>Nocardia vulneris sp. nov., isolated from wounds of human patients in North America.</title>
        <authorList>
            <person name="Lasker B.A."/>
            <person name="Bell M."/>
            <person name="Klenk H.P."/>
            <person name="Sproer C."/>
            <person name="Schumann C."/>
            <person name="Schumann P."/>
            <person name="Brown J.M."/>
        </authorList>
    </citation>
    <scope>NUCLEOTIDE SEQUENCE [LARGE SCALE GENOMIC DNA]</scope>
    <source>
        <strain evidence="1 2">W9851</strain>
    </source>
</reference>
<dbReference type="Gene3D" id="3.90.1690.10">
    <property type="entry name" value="phage-related protein like domain"/>
    <property type="match status" value="1"/>
</dbReference>
<proteinExistence type="predicted"/>
<dbReference type="EMBL" id="JNFP01000026">
    <property type="protein sequence ID" value="KIA63006.1"/>
    <property type="molecule type" value="Genomic_DNA"/>
</dbReference>
<dbReference type="RefSeq" id="WP_043673586.1">
    <property type="nucleotide sequence ID" value="NZ_BDCI01000004.1"/>
</dbReference>
<name>A0ABR4ZCC8_9NOCA</name>
<evidence type="ECO:0008006" key="3">
    <source>
        <dbReference type="Google" id="ProtNLM"/>
    </source>
</evidence>
<accession>A0ABR4ZCC8</accession>